<keyword evidence="2" id="KW-0472">Membrane</keyword>
<evidence type="ECO:0000313" key="5">
    <source>
        <dbReference type="Proteomes" id="UP001367508"/>
    </source>
</evidence>
<feature type="compositionally biased region" description="Polar residues" evidence="1">
    <location>
        <begin position="255"/>
        <end position="265"/>
    </location>
</feature>
<dbReference type="AlphaFoldDB" id="A0AAN9QPB4"/>
<comment type="caution">
    <text evidence="4">The sequence shown here is derived from an EMBL/GenBank/DDBJ whole genome shotgun (WGS) entry which is preliminary data.</text>
</comment>
<dbReference type="PANTHER" id="PTHR33159">
    <property type="entry name" value="RPM1-INTERACTING PROTEIN 4 (RIN4) FAMILY PROTEIN"/>
    <property type="match status" value="1"/>
</dbReference>
<feature type="domain" description="RIN4 pathogenic type III effector avirulence factor Avr cleavage site" evidence="3">
    <location>
        <begin position="210"/>
        <end position="242"/>
    </location>
</feature>
<name>A0AAN9QPB4_CANGL</name>
<keyword evidence="5" id="KW-1185">Reference proteome</keyword>
<evidence type="ECO:0000313" key="4">
    <source>
        <dbReference type="EMBL" id="KAK7338508.1"/>
    </source>
</evidence>
<dbReference type="EMBL" id="JAYMYQ010000004">
    <property type="protein sequence ID" value="KAK7338508.1"/>
    <property type="molecule type" value="Genomic_DNA"/>
</dbReference>
<evidence type="ECO:0000256" key="1">
    <source>
        <dbReference type="SAM" id="MobiDB-lite"/>
    </source>
</evidence>
<dbReference type="InterPro" id="IPR008700">
    <property type="entry name" value="TypeIII_avirulence_cleave"/>
</dbReference>
<sequence length="274" mass="30822">MTQILVKYLERHRSLFLLQNFCFASISLTLIFYTLLIWLNSIFPMQLLHDEELKTQQCGVLLVTSGAIGLGFPGLSWCRWLITDSYVVPEYEENVASNFLTHIKVTTCFFAFLKFPLLLVSLFPAFFILCMLLKRVLDPFTVHCVLFISVPPKSYEELSASSSTASVALCRSLHQVLRPKSRVGFSLPPPDHALRKSSLTYKSPMASQDKHLPLPKFGEWDVNNPASAEGFTVIFSKARDEKNGNGPAPDAGKSTVKNDSTQGRNDVQRKFCCF</sequence>
<feature type="region of interest" description="Disordered" evidence="1">
    <location>
        <begin position="238"/>
        <end position="268"/>
    </location>
</feature>
<dbReference type="InterPro" id="IPR040387">
    <property type="entry name" value="RIN4/NOI4"/>
</dbReference>
<evidence type="ECO:0000256" key="2">
    <source>
        <dbReference type="SAM" id="Phobius"/>
    </source>
</evidence>
<protein>
    <recommendedName>
        <fullName evidence="3">RIN4 pathogenic type III effector avirulence factor Avr cleavage site domain-containing protein</fullName>
    </recommendedName>
</protein>
<feature type="transmembrane region" description="Helical" evidence="2">
    <location>
        <begin position="109"/>
        <end position="133"/>
    </location>
</feature>
<feature type="transmembrane region" description="Helical" evidence="2">
    <location>
        <begin position="60"/>
        <end position="82"/>
    </location>
</feature>
<proteinExistence type="predicted"/>
<dbReference type="Proteomes" id="UP001367508">
    <property type="component" value="Unassembled WGS sequence"/>
</dbReference>
<feature type="transmembrane region" description="Helical" evidence="2">
    <location>
        <begin position="16"/>
        <end position="39"/>
    </location>
</feature>
<keyword evidence="2" id="KW-1133">Transmembrane helix</keyword>
<dbReference type="PANTHER" id="PTHR33159:SF47">
    <property type="entry name" value="RIN4 PATHOGENIC TYPE III EFFECTOR AVIRULENCE FACTOR AVR CLEAVAGE SITE DOMAIN-CONTAINING PROTEIN"/>
    <property type="match status" value="1"/>
</dbReference>
<evidence type="ECO:0000259" key="3">
    <source>
        <dbReference type="Pfam" id="PF05627"/>
    </source>
</evidence>
<accession>A0AAN9QPB4</accession>
<dbReference type="Pfam" id="PF05627">
    <property type="entry name" value="AvrRpt-cleavage"/>
    <property type="match status" value="1"/>
</dbReference>
<keyword evidence="2" id="KW-0812">Transmembrane</keyword>
<gene>
    <name evidence="4" type="ORF">VNO77_19120</name>
</gene>
<reference evidence="4 5" key="1">
    <citation type="submission" date="2024-01" db="EMBL/GenBank/DDBJ databases">
        <title>The genomes of 5 underutilized Papilionoideae crops provide insights into root nodulation and disease resistanc.</title>
        <authorList>
            <person name="Jiang F."/>
        </authorList>
    </citation>
    <scope>NUCLEOTIDE SEQUENCE [LARGE SCALE GENOMIC DNA]</scope>
    <source>
        <strain evidence="4">LVBAO_FW01</strain>
        <tissue evidence="4">Leaves</tissue>
    </source>
</reference>
<organism evidence="4 5">
    <name type="scientific">Canavalia gladiata</name>
    <name type="common">Sword bean</name>
    <name type="synonym">Dolichos gladiatus</name>
    <dbReference type="NCBI Taxonomy" id="3824"/>
    <lineage>
        <taxon>Eukaryota</taxon>
        <taxon>Viridiplantae</taxon>
        <taxon>Streptophyta</taxon>
        <taxon>Embryophyta</taxon>
        <taxon>Tracheophyta</taxon>
        <taxon>Spermatophyta</taxon>
        <taxon>Magnoliopsida</taxon>
        <taxon>eudicotyledons</taxon>
        <taxon>Gunneridae</taxon>
        <taxon>Pentapetalae</taxon>
        <taxon>rosids</taxon>
        <taxon>fabids</taxon>
        <taxon>Fabales</taxon>
        <taxon>Fabaceae</taxon>
        <taxon>Papilionoideae</taxon>
        <taxon>50 kb inversion clade</taxon>
        <taxon>NPAAA clade</taxon>
        <taxon>indigoferoid/millettioid clade</taxon>
        <taxon>Phaseoleae</taxon>
        <taxon>Canavalia</taxon>
    </lineage>
</organism>
<dbReference type="GO" id="GO:0005886">
    <property type="term" value="C:plasma membrane"/>
    <property type="evidence" value="ECO:0007669"/>
    <property type="project" value="TreeGrafter"/>
</dbReference>